<dbReference type="FunCoup" id="A0A420WJA8">
    <property type="interactions" value="10"/>
</dbReference>
<dbReference type="InterPro" id="IPR011330">
    <property type="entry name" value="Glyco_hydro/deAcase_b/a-brl"/>
</dbReference>
<feature type="region of interest" description="Disordered" evidence="1">
    <location>
        <begin position="104"/>
        <end position="134"/>
    </location>
</feature>
<protein>
    <recommendedName>
        <fullName evidence="4">Divergent polysaccharide deacetylase</fullName>
    </recommendedName>
</protein>
<dbReference type="Proteomes" id="UP000282211">
    <property type="component" value="Unassembled WGS sequence"/>
</dbReference>
<dbReference type="AlphaFoldDB" id="A0A420WJA8"/>
<dbReference type="InterPro" id="IPR006837">
    <property type="entry name" value="Divergent_DAC"/>
</dbReference>
<name>A0A420WJA8_9PROT</name>
<dbReference type="PANTHER" id="PTHR30105:SF2">
    <property type="entry name" value="DIVERGENT POLYSACCHARIDE DEACETYLASE SUPERFAMILY"/>
    <property type="match status" value="1"/>
</dbReference>
<evidence type="ECO:0000313" key="3">
    <source>
        <dbReference type="Proteomes" id="UP000282211"/>
    </source>
</evidence>
<dbReference type="SUPFAM" id="SSF88713">
    <property type="entry name" value="Glycoside hydrolase/deacetylase"/>
    <property type="match status" value="1"/>
</dbReference>
<dbReference type="RefSeq" id="WP_121098830.1">
    <property type="nucleotide sequence ID" value="NZ_RBII01000001.1"/>
</dbReference>
<reference evidence="2 3" key="1">
    <citation type="submission" date="2018-10" db="EMBL/GenBank/DDBJ databases">
        <title>Genomic Encyclopedia of Type Strains, Phase IV (KMG-IV): sequencing the most valuable type-strain genomes for metagenomic binning, comparative biology and taxonomic classification.</title>
        <authorList>
            <person name="Goeker M."/>
        </authorList>
    </citation>
    <scope>NUCLEOTIDE SEQUENCE [LARGE SCALE GENOMIC DNA]</scope>
    <source>
        <strain evidence="2 3">DSM 22008</strain>
    </source>
</reference>
<sequence>MGSNSHISVTRRQRFTLPKKRWHVLGAILVLAFFTGAIARVALSPAIHDDPNISGELPLSAIPQPLPSTHLNADNDALPDLLAGDVLQGENPTIIAEVQPKTDALGNPVTVTSPSSQSDKKSAESTPAAPPKPKMILIDGKTLNGGSTNLYTELVKNGPLGPLPVRAQNGKTAYNTYRKATELQSGKQAVSLIIGGLGINRPLTQQAIDILPAEVTLSFAAQSEGLQDWINIARADGHEVLLEIPMESADINASEAGVSRTLKAGQDPVNHQHLDWLLSRAQGYYGVTNYNGDKFLLRADATVSIFDRFAKSGLAFITDGAVKTPTLDSIARSVGLPFKQGFGLIDPEPQTALIDIELSRLAAEASQGNAPIGVGFAYPETLQSVNSWIATLPAQSLQLVPASTRLQ</sequence>
<evidence type="ECO:0000313" key="2">
    <source>
        <dbReference type="EMBL" id="RKQ71019.1"/>
    </source>
</evidence>
<organism evidence="2 3">
    <name type="scientific">Litorimonas taeanensis</name>
    <dbReference type="NCBI Taxonomy" id="568099"/>
    <lineage>
        <taxon>Bacteria</taxon>
        <taxon>Pseudomonadati</taxon>
        <taxon>Pseudomonadota</taxon>
        <taxon>Alphaproteobacteria</taxon>
        <taxon>Maricaulales</taxon>
        <taxon>Robiginitomaculaceae</taxon>
    </lineage>
</organism>
<evidence type="ECO:0008006" key="4">
    <source>
        <dbReference type="Google" id="ProtNLM"/>
    </source>
</evidence>
<gene>
    <name evidence="2" type="ORF">DES40_0327</name>
</gene>
<dbReference type="Gene3D" id="3.20.20.370">
    <property type="entry name" value="Glycoside hydrolase/deacetylase"/>
    <property type="match status" value="1"/>
</dbReference>
<accession>A0A420WJA8</accession>
<dbReference type="EMBL" id="RBII01000001">
    <property type="protein sequence ID" value="RKQ71019.1"/>
    <property type="molecule type" value="Genomic_DNA"/>
</dbReference>
<evidence type="ECO:0000256" key="1">
    <source>
        <dbReference type="SAM" id="MobiDB-lite"/>
    </source>
</evidence>
<dbReference type="GO" id="GO:0005975">
    <property type="term" value="P:carbohydrate metabolic process"/>
    <property type="evidence" value="ECO:0007669"/>
    <property type="project" value="InterPro"/>
</dbReference>
<proteinExistence type="predicted"/>
<dbReference type="CDD" id="cd10936">
    <property type="entry name" value="CE4_DAC2"/>
    <property type="match status" value="1"/>
</dbReference>
<dbReference type="InParanoid" id="A0A420WJA8"/>
<dbReference type="PANTHER" id="PTHR30105">
    <property type="entry name" value="UNCHARACTERIZED YIBQ-RELATED"/>
    <property type="match status" value="1"/>
</dbReference>
<dbReference type="OrthoDB" id="9784811at2"/>
<keyword evidence="3" id="KW-1185">Reference proteome</keyword>
<dbReference type="Pfam" id="PF04748">
    <property type="entry name" value="Polysacc_deac_2"/>
    <property type="match status" value="1"/>
</dbReference>
<comment type="caution">
    <text evidence="2">The sequence shown here is derived from an EMBL/GenBank/DDBJ whole genome shotgun (WGS) entry which is preliminary data.</text>
</comment>